<dbReference type="Proteomes" id="UP000828251">
    <property type="component" value="Unassembled WGS sequence"/>
</dbReference>
<evidence type="ECO:0000313" key="1">
    <source>
        <dbReference type="EMBL" id="KAH1114996.1"/>
    </source>
</evidence>
<proteinExistence type="predicted"/>
<dbReference type="EMBL" id="JAIQCV010000003">
    <property type="protein sequence ID" value="KAH1114996.1"/>
    <property type="molecule type" value="Genomic_DNA"/>
</dbReference>
<comment type="caution">
    <text evidence="1">The sequence shown here is derived from an EMBL/GenBank/DDBJ whole genome shotgun (WGS) entry which is preliminary data.</text>
</comment>
<protein>
    <submittedName>
        <fullName evidence="1">Uncharacterized protein</fullName>
    </submittedName>
</protein>
<name>A0A9D3W8A9_9ROSI</name>
<evidence type="ECO:0000313" key="2">
    <source>
        <dbReference type="Proteomes" id="UP000828251"/>
    </source>
</evidence>
<sequence>CQQEKWKVEFNDKDEDSVCDKEGNDPIVVLATIARFEVKRIFVKSGSIVEVLTWDAYQKMG</sequence>
<dbReference type="AlphaFoldDB" id="A0A9D3W8A9"/>
<accession>A0A9D3W8A9</accession>
<dbReference type="OrthoDB" id="914151at2759"/>
<keyword evidence="2" id="KW-1185">Reference proteome</keyword>
<feature type="non-terminal residue" evidence="1">
    <location>
        <position position="1"/>
    </location>
</feature>
<gene>
    <name evidence="1" type="ORF">J1N35_008374</name>
</gene>
<reference evidence="1 2" key="1">
    <citation type="journal article" date="2021" name="Plant Biotechnol. J.">
        <title>Multi-omics assisted identification of the key and species-specific regulatory components of drought-tolerant mechanisms in Gossypium stocksii.</title>
        <authorList>
            <person name="Yu D."/>
            <person name="Ke L."/>
            <person name="Zhang D."/>
            <person name="Wu Y."/>
            <person name="Sun Y."/>
            <person name="Mei J."/>
            <person name="Sun J."/>
            <person name="Sun Y."/>
        </authorList>
    </citation>
    <scope>NUCLEOTIDE SEQUENCE [LARGE SCALE GENOMIC DNA]</scope>
    <source>
        <strain evidence="2">cv. E1</strain>
        <tissue evidence="1">Leaf</tissue>
    </source>
</reference>
<feature type="non-terminal residue" evidence="1">
    <location>
        <position position="61"/>
    </location>
</feature>
<organism evidence="1 2">
    <name type="scientific">Gossypium stocksii</name>
    <dbReference type="NCBI Taxonomy" id="47602"/>
    <lineage>
        <taxon>Eukaryota</taxon>
        <taxon>Viridiplantae</taxon>
        <taxon>Streptophyta</taxon>
        <taxon>Embryophyta</taxon>
        <taxon>Tracheophyta</taxon>
        <taxon>Spermatophyta</taxon>
        <taxon>Magnoliopsida</taxon>
        <taxon>eudicotyledons</taxon>
        <taxon>Gunneridae</taxon>
        <taxon>Pentapetalae</taxon>
        <taxon>rosids</taxon>
        <taxon>malvids</taxon>
        <taxon>Malvales</taxon>
        <taxon>Malvaceae</taxon>
        <taxon>Malvoideae</taxon>
        <taxon>Gossypium</taxon>
    </lineage>
</organism>